<name>A0ABD2AYP3_VESMC</name>
<accession>A0ABD2AYP3</accession>
<evidence type="ECO:0000313" key="1">
    <source>
        <dbReference type="EMBL" id="KAL2725732.1"/>
    </source>
</evidence>
<comment type="caution">
    <text evidence="1">The sequence shown here is derived from an EMBL/GenBank/DDBJ whole genome shotgun (WGS) entry which is preliminary data.</text>
</comment>
<keyword evidence="2" id="KW-1185">Reference proteome</keyword>
<gene>
    <name evidence="1" type="ORF">V1477_018170</name>
</gene>
<dbReference type="Proteomes" id="UP001607303">
    <property type="component" value="Unassembled WGS sequence"/>
</dbReference>
<dbReference type="AlphaFoldDB" id="A0ABD2AYP3"/>
<sequence length="65" mass="8126">MNRLWQRDRTLILLRIRRYSDERKVTLCSRISCLSCKFCIYHRYTCIIIHKRIRVEVIKEYKATY</sequence>
<protein>
    <submittedName>
        <fullName evidence="1">Uncharacterized protein</fullName>
    </submittedName>
</protein>
<evidence type="ECO:0000313" key="2">
    <source>
        <dbReference type="Proteomes" id="UP001607303"/>
    </source>
</evidence>
<dbReference type="EMBL" id="JAYRBN010000110">
    <property type="protein sequence ID" value="KAL2725732.1"/>
    <property type="molecule type" value="Genomic_DNA"/>
</dbReference>
<organism evidence="1 2">
    <name type="scientific">Vespula maculifrons</name>
    <name type="common">Eastern yellow jacket</name>
    <name type="synonym">Wasp</name>
    <dbReference type="NCBI Taxonomy" id="7453"/>
    <lineage>
        <taxon>Eukaryota</taxon>
        <taxon>Metazoa</taxon>
        <taxon>Ecdysozoa</taxon>
        <taxon>Arthropoda</taxon>
        <taxon>Hexapoda</taxon>
        <taxon>Insecta</taxon>
        <taxon>Pterygota</taxon>
        <taxon>Neoptera</taxon>
        <taxon>Endopterygota</taxon>
        <taxon>Hymenoptera</taxon>
        <taxon>Apocrita</taxon>
        <taxon>Aculeata</taxon>
        <taxon>Vespoidea</taxon>
        <taxon>Vespidae</taxon>
        <taxon>Vespinae</taxon>
        <taxon>Vespula</taxon>
    </lineage>
</organism>
<reference evidence="1 2" key="1">
    <citation type="journal article" date="2024" name="Ann. Entomol. Soc. Am.">
        <title>Genomic analyses of the southern and eastern yellowjacket wasps (Hymenoptera: Vespidae) reveal evolutionary signatures of social life.</title>
        <authorList>
            <person name="Catto M.A."/>
            <person name="Caine P.B."/>
            <person name="Orr S.E."/>
            <person name="Hunt B.G."/>
            <person name="Goodisman M.A.D."/>
        </authorList>
    </citation>
    <scope>NUCLEOTIDE SEQUENCE [LARGE SCALE GENOMIC DNA]</scope>
    <source>
        <strain evidence="1">232</strain>
        <tissue evidence="1">Head and thorax</tissue>
    </source>
</reference>
<proteinExistence type="predicted"/>